<feature type="region of interest" description="Disordered" evidence="7">
    <location>
        <begin position="205"/>
        <end position="251"/>
    </location>
</feature>
<dbReference type="Gene3D" id="1.10.760.10">
    <property type="entry name" value="Cytochrome c-like domain"/>
    <property type="match status" value="2"/>
</dbReference>
<evidence type="ECO:0000256" key="7">
    <source>
        <dbReference type="SAM" id="MobiDB-lite"/>
    </source>
</evidence>
<dbReference type="RefSeq" id="WP_093923699.1">
    <property type="nucleotide sequence ID" value="NZ_FOMW01000006.1"/>
</dbReference>
<feature type="domain" description="Cytochrome c" evidence="8">
    <location>
        <begin position="257"/>
        <end position="360"/>
    </location>
</feature>
<dbReference type="Pfam" id="PF00034">
    <property type="entry name" value="Cytochrom_C"/>
    <property type="match status" value="2"/>
</dbReference>
<dbReference type="InterPro" id="IPR009056">
    <property type="entry name" value="Cyt_c-like_dom"/>
</dbReference>
<dbReference type="PRINTS" id="PR00604">
    <property type="entry name" value="CYTCHRMECIAB"/>
</dbReference>
<dbReference type="PROSITE" id="PS51007">
    <property type="entry name" value="CYTC"/>
    <property type="match status" value="2"/>
</dbReference>
<organism evidence="9 10">
    <name type="scientific">Sulfitobacter brevis</name>
    <dbReference type="NCBI Taxonomy" id="74348"/>
    <lineage>
        <taxon>Bacteria</taxon>
        <taxon>Pseudomonadati</taxon>
        <taxon>Pseudomonadota</taxon>
        <taxon>Alphaproteobacteria</taxon>
        <taxon>Rhodobacterales</taxon>
        <taxon>Roseobacteraceae</taxon>
        <taxon>Sulfitobacter</taxon>
    </lineage>
</organism>
<sequence>MSRFPELTLIATLLATPLWAESPGRTATPEEIATWDIDVRPDGMGLPEGSGSVADGDKIFQAQCSVCHGVFGEGTGRWPVLTGGQGSLSDDRPVKTIGSYWPYLSTVYDYIYRAMPFGNAQSLEPDQVYAITAYLLYMNDEVDDDFVLSSENFLEARLPNEDGFVMDNRPEVELAQFSKEPCMTDCKPEVKITMHAAVLDVTPEETAAKSAEAATKSGTEGETASEPAAEPEAATAPATEETPAEAPAPVQAAIDPEMVKAGEKVFRKCKACHQVGDGAKNRVGPILNGVVDAPAGAVEDFKYSKALKAAADGGLVWSEEALGEFLRDPKGFLKGTKMSFGGLRKDSDVAEVIAYLRATAE</sequence>
<evidence type="ECO:0000256" key="6">
    <source>
        <dbReference type="PROSITE-ProRule" id="PRU00433"/>
    </source>
</evidence>
<evidence type="ECO:0000313" key="10">
    <source>
        <dbReference type="Proteomes" id="UP000198977"/>
    </source>
</evidence>
<evidence type="ECO:0000313" key="9">
    <source>
        <dbReference type="EMBL" id="SFE30454.1"/>
    </source>
</evidence>
<keyword evidence="2 6" id="KW-0349">Heme</keyword>
<dbReference type="GO" id="GO:0046872">
    <property type="term" value="F:metal ion binding"/>
    <property type="evidence" value="ECO:0007669"/>
    <property type="project" value="UniProtKB-KW"/>
</dbReference>
<dbReference type="OrthoDB" id="9779283at2"/>
<dbReference type="AlphaFoldDB" id="A0A1I1ZF46"/>
<dbReference type="EMBL" id="FOMW01000006">
    <property type="protein sequence ID" value="SFE30454.1"/>
    <property type="molecule type" value="Genomic_DNA"/>
</dbReference>
<accession>A0A1I1ZF46</accession>
<keyword evidence="4" id="KW-0249">Electron transport</keyword>
<dbReference type="Proteomes" id="UP000198977">
    <property type="component" value="Unassembled WGS sequence"/>
</dbReference>
<dbReference type="PANTHER" id="PTHR11961">
    <property type="entry name" value="CYTOCHROME C"/>
    <property type="match status" value="1"/>
</dbReference>
<gene>
    <name evidence="9" type="ORF">SAMN04488523_106138</name>
</gene>
<dbReference type="STRING" id="74348.SAMN04488523_106138"/>
<reference evidence="9 10" key="1">
    <citation type="submission" date="2016-10" db="EMBL/GenBank/DDBJ databases">
        <authorList>
            <person name="de Groot N.N."/>
        </authorList>
    </citation>
    <scope>NUCLEOTIDE SEQUENCE [LARGE SCALE GENOMIC DNA]</scope>
    <source>
        <strain evidence="9 10">DSM 11443</strain>
    </source>
</reference>
<evidence type="ECO:0000256" key="5">
    <source>
        <dbReference type="ARBA" id="ARBA00023004"/>
    </source>
</evidence>
<evidence type="ECO:0000256" key="1">
    <source>
        <dbReference type="ARBA" id="ARBA00022448"/>
    </source>
</evidence>
<proteinExistence type="predicted"/>
<feature type="domain" description="Cytochrome c" evidence="8">
    <location>
        <begin position="51"/>
        <end position="139"/>
    </location>
</feature>
<keyword evidence="5 6" id="KW-0408">Iron</keyword>
<keyword evidence="10" id="KW-1185">Reference proteome</keyword>
<keyword evidence="3 6" id="KW-0479">Metal-binding</keyword>
<evidence type="ECO:0000256" key="2">
    <source>
        <dbReference type="ARBA" id="ARBA00022617"/>
    </source>
</evidence>
<dbReference type="InterPro" id="IPR002327">
    <property type="entry name" value="Cyt_c_1A/1B"/>
</dbReference>
<dbReference type="InterPro" id="IPR036909">
    <property type="entry name" value="Cyt_c-like_dom_sf"/>
</dbReference>
<protein>
    <submittedName>
        <fullName evidence="9">Sulfur dehydrogenase subunit SoxD</fullName>
    </submittedName>
</protein>
<dbReference type="SUPFAM" id="SSF46626">
    <property type="entry name" value="Cytochrome c"/>
    <property type="match status" value="2"/>
</dbReference>
<evidence type="ECO:0000259" key="8">
    <source>
        <dbReference type="PROSITE" id="PS51007"/>
    </source>
</evidence>
<dbReference type="GO" id="GO:0009055">
    <property type="term" value="F:electron transfer activity"/>
    <property type="evidence" value="ECO:0007669"/>
    <property type="project" value="InterPro"/>
</dbReference>
<name>A0A1I1ZF46_9RHOB</name>
<evidence type="ECO:0000256" key="3">
    <source>
        <dbReference type="ARBA" id="ARBA00022723"/>
    </source>
</evidence>
<keyword evidence="1" id="KW-0813">Transport</keyword>
<evidence type="ECO:0000256" key="4">
    <source>
        <dbReference type="ARBA" id="ARBA00022982"/>
    </source>
</evidence>
<dbReference type="GO" id="GO:0020037">
    <property type="term" value="F:heme binding"/>
    <property type="evidence" value="ECO:0007669"/>
    <property type="project" value="InterPro"/>
</dbReference>